<protein>
    <submittedName>
        <fullName evidence="1">Uncharacterized protein</fullName>
    </submittedName>
</protein>
<dbReference type="RefSeq" id="WP_051125494.1">
    <property type="nucleotide sequence ID" value="NZ_OY974080.1"/>
</dbReference>
<gene>
    <name evidence="1" type="ORF">OB144RH_01275</name>
</gene>
<organism evidence="1 2">
    <name type="scientific">Rickettsia helvetica</name>
    <dbReference type="NCBI Taxonomy" id="35789"/>
    <lineage>
        <taxon>Bacteria</taxon>
        <taxon>Pseudomonadati</taxon>
        <taxon>Pseudomonadota</taxon>
        <taxon>Alphaproteobacteria</taxon>
        <taxon>Rickettsiales</taxon>
        <taxon>Rickettsiaceae</taxon>
        <taxon>Rickettsieae</taxon>
        <taxon>Rickettsia</taxon>
        <taxon>spotted fever group</taxon>
    </lineage>
</organism>
<dbReference type="Proteomes" id="UP001642485">
    <property type="component" value="Chromosome"/>
</dbReference>
<sequence>MYNQSDEQIKSILDVWRAIEHLTPFKNENLQQYFEAVEEYKEKKLLDEKFSHKLKDEEALFLLRDKPFEEFDKKDLDIDLNENDIAVYWNIYLGYLKWSEAEN</sequence>
<dbReference type="EMBL" id="OZ018776">
    <property type="protein sequence ID" value="CAK9119892.1"/>
    <property type="molecule type" value="Genomic_DNA"/>
</dbReference>
<evidence type="ECO:0000313" key="1">
    <source>
        <dbReference type="EMBL" id="CAK9119892.1"/>
    </source>
</evidence>
<keyword evidence="2" id="KW-1185">Reference proteome</keyword>
<proteinExistence type="predicted"/>
<name>A0ABP0T303_RICHE</name>
<accession>A0ABP0T303</accession>
<evidence type="ECO:0000313" key="2">
    <source>
        <dbReference type="Proteomes" id="UP001642485"/>
    </source>
</evidence>
<reference evidence="1 2" key="1">
    <citation type="submission" date="2024-02" db="EMBL/GenBank/DDBJ databases">
        <authorList>
            <person name="Nijsse B."/>
            <person name="Sprong H."/>
        </authorList>
    </citation>
    <scope>NUCLEOTIDE SEQUENCE [LARGE SCALE GENOMIC DNA]</scope>
    <source>
        <strain evidence="1">OB144</strain>
    </source>
</reference>